<dbReference type="GO" id="GO:0016740">
    <property type="term" value="F:transferase activity"/>
    <property type="evidence" value="ECO:0007669"/>
    <property type="project" value="UniProtKB-KW"/>
</dbReference>
<dbReference type="CDD" id="cd00761">
    <property type="entry name" value="Glyco_tranf_GTA_type"/>
    <property type="match status" value="1"/>
</dbReference>
<dbReference type="Pfam" id="PF00535">
    <property type="entry name" value="Glycos_transf_2"/>
    <property type="match status" value="1"/>
</dbReference>
<dbReference type="InterPro" id="IPR001173">
    <property type="entry name" value="Glyco_trans_2-like"/>
</dbReference>
<dbReference type="AlphaFoldDB" id="A0A934X171"/>
<evidence type="ECO:0000259" key="3">
    <source>
        <dbReference type="Pfam" id="PF02709"/>
    </source>
</evidence>
<protein>
    <submittedName>
        <fullName evidence="4">Glycosyltransferase family 2 protein</fullName>
    </submittedName>
</protein>
<keyword evidence="5" id="KW-1185">Reference proteome</keyword>
<dbReference type="RefSeq" id="WP_201432201.1">
    <property type="nucleotide sequence ID" value="NZ_JAEQBW010000008.1"/>
</dbReference>
<evidence type="ECO:0000313" key="5">
    <source>
        <dbReference type="Proteomes" id="UP000611723"/>
    </source>
</evidence>
<reference evidence="4" key="1">
    <citation type="submission" date="2021-01" db="EMBL/GenBank/DDBJ databases">
        <title>Marivirga aurantiaca sp. nov., isolated from intertidal surface sediments.</title>
        <authorList>
            <person name="Zhang M."/>
        </authorList>
    </citation>
    <scope>NUCLEOTIDE SEQUENCE</scope>
    <source>
        <strain evidence="4">S37H4</strain>
    </source>
</reference>
<dbReference type="InterPro" id="IPR029044">
    <property type="entry name" value="Nucleotide-diphossugar_trans"/>
</dbReference>
<dbReference type="Gene3D" id="3.90.550.10">
    <property type="entry name" value="Spore Coat Polysaccharide Biosynthesis Protein SpsA, Chain A"/>
    <property type="match status" value="1"/>
</dbReference>
<dbReference type="Pfam" id="PF02709">
    <property type="entry name" value="Glyco_transf_7C"/>
    <property type="match status" value="1"/>
</dbReference>
<name>A0A934X171_9BACT</name>
<dbReference type="EMBL" id="JAEQBW010000008">
    <property type="protein sequence ID" value="MBK6266520.1"/>
    <property type="molecule type" value="Genomic_DNA"/>
</dbReference>
<organism evidence="4 5">
    <name type="scientific">Marivirga aurantiaca</name>
    <dbReference type="NCBI Taxonomy" id="2802615"/>
    <lineage>
        <taxon>Bacteria</taxon>
        <taxon>Pseudomonadati</taxon>
        <taxon>Bacteroidota</taxon>
        <taxon>Cytophagia</taxon>
        <taxon>Cytophagales</taxon>
        <taxon>Marivirgaceae</taxon>
        <taxon>Marivirga</taxon>
    </lineage>
</organism>
<evidence type="ECO:0000256" key="1">
    <source>
        <dbReference type="ARBA" id="ARBA00022679"/>
    </source>
</evidence>
<comment type="caution">
    <text evidence="4">The sequence shown here is derived from an EMBL/GenBank/DDBJ whole genome shotgun (WGS) entry which is preliminary data.</text>
</comment>
<feature type="domain" description="Glycosyltransferase 2-like" evidence="2">
    <location>
        <begin position="51"/>
        <end position="170"/>
    </location>
</feature>
<proteinExistence type="predicted"/>
<feature type="domain" description="Galactosyltransferase C-terminal" evidence="3">
    <location>
        <begin position="176"/>
        <end position="224"/>
    </location>
</feature>
<dbReference type="Proteomes" id="UP000611723">
    <property type="component" value="Unassembled WGS sequence"/>
</dbReference>
<dbReference type="InterPro" id="IPR027791">
    <property type="entry name" value="Galactosyl_T_C"/>
</dbReference>
<gene>
    <name evidence="4" type="ORF">JKA74_15855</name>
</gene>
<evidence type="ECO:0000313" key="4">
    <source>
        <dbReference type="EMBL" id="MBK6266520.1"/>
    </source>
</evidence>
<evidence type="ECO:0000259" key="2">
    <source>
        <dbReference type="Pfam" id="PF00535"/>
    </source>
</evidence>
<accession>A0A934X171</accession>
<keyword evidence="1" id="KW-0808">Transferase</keyword>
<dbReference type="SUPFAM" id="SSF53448">
    <property type="entry name" value="Nucleotide-diphospho-sugar transferases"/>
    <property type="match status" value="1"/>
</dbReference>
<sequence>MPIRNLFIKKIIPQRFERVLREIRDNYFRKYKIEKLPKAIYSEKQDFHSISFCITCMNRLFHLRNTLEKNILDNQSYKNVEFTVVNYNSKDKLDDWMRKNMQKYIDQGLLNYYRTDEPESFHASIAKNLSHRVARGKIVCNLDGDNFTGKDFAFYINYLFNQYTDDILLQFTKKPFWGTEGRIVLTKENFLKIGGYDEALLPIGHEDHDLINRAKASGLAYHNIQIENFLKYLSNTEKEKAENCADGKTSYYQLENTNRKISNDNISKGQLKANPGGMKKFKLYKNFSEQPEIY</sequence>